<evidence type="ECO:0000313" key="5">
    <source>
        <dbReference type="Proteomes" id="UP000277326"/>
    </source>
</evidence>
<sequence>MSTYRTAILVLLLVFAGCSGTGGDTGSQSVDSTTATDTPPPAATTTATETSETPSGTLEIHFINVDQSVSTLIIAPSGETMLIDTGDFNDDGEYVLQYLQRHDIRRIDHLVVSHNDADHIGGNAAVIDYFETQADGIGVIHDPGIAASTQTYTEYLDAVEAHDVRLVETREGDTLSFGGDAVGVQVLGPPDPYLENSARNENSIILRFTFGSTSFLSTGDAEDDQEAYLVDQYGTQLRATVLKAGHHGSKTSTSGALLDTVKPETVVISSAYDSRYDHPSEETLQRLAERSIPTYWTATHGDIVVVSDGRGISVRTQQAAPTDPLALRGGSAVAPGTSNPVTERARFGGSPVAETTATPDGRTSSTATTTMTDGGAAPGEAIALVDINADADGNDNEHLNDEYIILENTGDTAVDLSGWTLADAAGHTYTFPDGVTLPAGGQVTIHTGSGIDTDTDLYWGQGSAVWNNGGDTVTVRTADGTIVLEEEY</sequence>
<feature type="compositionally biased region" description="Low complexity" evidence="1">
    <location>
        <begin position="358"/>
        <end position="376"/>
    </location>
</feature>
<dbReference type="InterPro" id="IPR052159">
    <property type="entry name" value="Competence_DNA_uptake"/>
</dbReference>
<dbReference type="SMART" id="SM00849">
    <property type="entry name" value="Lactamase_B"/>
    <property type="match status" value="1"/>
</dbReference>
<accession>A0A3M0CMZ4</accession>
<dbReference type="Proteomes" id="UP000282007">
    <property type="component" value="Chromosome"/>
</dbReference>
<protein>
    <submittedName>
        <fullName evidence="4">Competence protein ComEC</fullName>
    </submittedName>
    <submittedName>
        <fullName evidence="3">MBL fold metallo-hydrolase</fullName>
    </submittedName>
</protein>
<keyword evidence="6" id="KW-1185">Reference proteome</keyword>
<dbReference type="PANTHER" id="PTHR30619">
    <property type="entry name" value="DNA INTERNALIZATION/COMPETENCE PROTEIN COMEC/REC2"/>
    <property type="match status" value="1"/>
</dbReference>
<dbReference type="InterPro" id="IPR036866">
    <property type="entry name" value="RibonucZ/Hydroxyglut_hydro"/>
</dbReference>
<dbReference type="Pfam" id="PF00932">
    <property type="entry name" value="LTD"/>
    <property type="match status" value="1"/>
</dbReference>
<proteinExistence type="predicted"/>
<dbReference type="EMBL" id="CP034145">
    <property type="protein sequence ID" value="AZH24784.1"/>
    <property type="molecule type" value="Genomic_DNA"/>
</dbReference>
<dbReference type="AlphaFoldDB" id="A0A3M0CMZ4"/>
<reference evidence="4" key="3">
    <citation type="submission" date="2018-10" db="EMBL/GenBank/DDBJ databases">
        <authorList>
            <person name="Whitman W."/>
            <person name="Huntemann M."/>
            <person name="Clum A."/>
            <person name="Pillay M."/>
            <person name="Palaniappan K."/>
            <person name="Varghese N."/>
            <person name="Mikhailova N."/>
            <person name="Stamatis D."/>
            <person name="Reddy T."/>
            <person name="Daum C."/>
            <person name="Shapiro N."/>
            <person name="Ivanova N."/>
            <person name="Kyrpides N."/>
            <person name="Woyke T."/>
        </authorList>
    </citation>
    <scope>NUCLEOTIDE SEQUENCE</scope>
    <source>
        <strain evidence="4">CGMCC 1.10124</strain>
    </source>
</reference>
<dbReference type="Gene3D" id="2.60.40.1260">
    <property type="entry name" value="Lamin Tail domain"/>
    <property type="match status" value="1"/>
</dbReference>
<dbReference type="Pfam" id="PF00753">
    <property type="entry name" value="Lactamase_B"/>
    <property type="match status" value="1"/>
</dbReference>
<dbReference type="InterPro" id="IPR001279">
    <property type="entry name" value="Metallo-B-lactamas"/>
</dbReference>
<evidence type="ECO:0000259" key="2">
    <source>
        <dbReference type="PROSITE" id="PS51841"/>
    </source>
</evidence>
<dbReference type="PANTHER" id="PTHR30619:SF1">
    <property type="entry name" value="RECOMBINATION PROTEIN 2"/>
    <property type="match status" value="1"/>
</dbReference>
<dbReference type="InterPro" id="IPR036415">
    <property type="entry name" value="Lamin_tail_dom_sf"/>
</dbReference>
<feature type="compositionally biased region" description="Low complexity" evidence="1">
    <location>
        <begin position="31"/>
        <end position="53"/>
    </location>
</feature>
<dbReference type="CDD" id="cd07731">
    <property type="entry name" value="ComA-like_MBL-fold"/>
    <property type="match status" value="1"/>
</dbReference>
<dbReference type="KEGG" id="haer:DU502_05055"/>
<dbReference type="SUPFAM" id="SSF74853">
    <property type="entry name" value="Lamin A/C globular tail domain"/>
    <property type="match status" value="1"/>
</dbReference>
<dbReference type="InterPro" id="IPR001322">
    <property type="entry name" value="Lamin_tail_dom"/>
</dbReference>
<organism evidence="4 5">
    <name type="scientific">Haloplanus aerogenes</name>
    <dbReference type="NCBI Taxonomy" id="660522"/>
    <lineage>
        <taxon>Archaea</taxon>
        <taxon>Methanobacteriati</taxon>
        <taxon>Methanobacteriota</taxon>
        <taxon>Stenosarchaea group</taxon>
        <taxon>Halobacteria</taxon>
        <taxon>Halobacteriales</taxon>
        <taxon>Haloferacaceae</taxon>
        <taxon>Haloplanus</taxon>
    </lineage>
</organism>
<keyword evidence="3" id="KW-0378">Hydrolase</keyword>
<dbReference type="SUPFAM" id="SSF56281">
    <property type="entry name" value="Metallo-hydrolase/oxidoreductase"/>
    <property type="match status" value="1"/>
</dbReference>
<dbReference type="OrthoDB" id="3327at2157"/>
<feature type="region of interest" description="Disordered" evidence="1">
    <location>
        <begin position="318"/>
        <end position="376"/>
    </location>
</feature>
<feature type="region of interest" description="Disordered" evidence="1">
    <location>
        <begin position="22"/>
        <end position="53"/>
    </location>
</feature>
<dbReference type="EMBL" id="REFS01000010">
    <property type="protein sequence ID" value="RMB08319.1"/>
    <property type="molecule type" value="Genomic_DNA"/>
</dbReference>
<evidence type="ECO:0000313" key="6">
    <source>
        <dbReference type="Proteomes" id="UP000282007"/>
    </source>
</evidence>
<dbReference type="PROSITE" id="PS51841">
    <property type="entry name" value="LTD"/>
    <property type="match status" value="1"/>
</dbReference>
<reference evidence="3 6" key="2">
    <citation type="submission" date="2018-07" db="EMBL/GenBank/DDBJ databases">
        <title>Genome sequences of Haloplanus aerogenes JCM 16430T.</title>
        <authorList>
            <person name="Kim Y.B."/>
            <person name="Roh S.W."/>
        </authorList>
    </citation>
    <scope>NUCLEOTIDE SEQUENCE [LARGE SCALE GENOMIC DNA]</scope>
    <source>
        <strain evidence="3 6">JCM 16430</strain>
    </source>
</reference>
<dbReference type="Gene3D" id="3.60.15.10">
    <property type="entry name" value="Ribonuclease Z/Hydroxyacylglutathione hydrolase-like"/>
    <property type="match status" value="1"/>
</dbReference>
<gene>
    <name evidence="4" type="ORF">ATH50_3532</name>
    <name evidence="3" type="ORF">DU502_05055</name>
</gene>
<dbReference type="InterPro" id="IPR035681">
    <property type="entry name" value="ComA-like_MBL"/>
</dbReference>
<dbReference type="GO" id="GO:0016787">
    <property type="term" value="F:hydrolase activity"/>
    <property type="evidence" value="ECO:0007669"/>
    <property type="project" value="UniProtKB-KW"/>
</dbReference>
<evidence type="ECO:0000313" key="3">
    <source>
        <dbReference type="EMBL" id="AZH24784.1"/>
    </source>
</evidence>
<feature type="domain" description="LTD" evidence="2">
    <location>
        <begin position="369"/>
        <end position="488"/>
    </location>
</feature>
<evidence type="ECO:0000313" key="4">
    <source>
        <dbReference type="EMBL" id="RMB08319.1"/>
    </source>
</evidence>
<evidence type="ECO:0000256" key="1">
    <source>
        <dbReference type="SAM" id="MobiDB-lite"/>
    </source>
</evidence>
<dbReference type="PROSITE" id="PS51257">
    <property type="entry name" value="PROKAR_LIPOPROTEIN"/>
    <property type="match status" value="1"/>
</dbReference>
<dbReference type="RefSeq" id="WP_121922056.1">
    <property type="nucleotide sequence ID" value="NZ_CP034145.1"/>
</dbReference>
<dbReference type="GeneID" id="38470631"/>
<name>A0A3M0CMZ4_9EURY</name>
<dbReference type="Proteomes" id="UP000277326">
    <property type="component" value="Unassembled WGS sequence"/>
</dbReference>
<reference evidence="4 5" key="1">
    <citation type="journal article" date="2015" name="Stand. Genomic Sci.">
        <title>Genomic Encyclopedia of Bacterial and Archaeal Type Strains, Phase III: the genomes of soil and plant-associated and newly described type strains.</title>
        <authorList>
            <person name="Whitman W.B."/>
            <person name="Woyke T."/>
            <person name="Klenk H.P."/>
            <person name="Zhou Y."/>
            <person name="Lilburn T.G."/>
            <person name="Beck B.J."/>
            <person name="De Vos P."/>
            <person name="Vandamme P."/>
            <person name="Eisen J.A."/>
            <person name="Garrity G."/>
            <person name="Hugenholtz P."/>
            <person name="Kyrpides N.C."/>
        </authorList>
    </citation>
    <scope>NUCLEOTIDE SEQUENCE [LARGE SCALE GENOMIC DNA]</scope>
    <source>
        <strain evidence="4 5">CGMCC 1.10124</strain>
    </source>
</reference>